<evidence type="ECO:0000256" key="5">
    <source>
        <dbReference type="ARBA" id="ARBA00023136"/>
    </source>
</evidence>
<sequence length="249" mass="26640">MSQQTLLDVEESTAFTKRTADTEAAPSEAQKAAHYGLLVNISMVFIKAIGGYLFSSESLLADAFHSATDILADLVTLVTVLLSRGDTKRERMIEGLGSLCVSGFIFTGGAAIAMHGLAGMRPYLGGKLEWLDLLESEGDSVLDDVPNVLAAWVALASILAKEWVYRITMKIAIKENSAVLRSNAIHHRIDCLSSVVALVTIIGVYLFPTSGWLDPVGAVVISVMVVQAGVESLKGAISEFLPQKGEKED</sequence>
<dbReference type="PANTHER" id="PTHR43840">
    <property type="entry name" value="MITOCHONDRIAL METAL TRANSPORTER 1-RELATED"/>
    <property type="match status" value="1"/>
</dbReference>
<comment type="subcellular location">
    <subcellularLocation>
        <location evidence="1">Membrane</location>
        <topology evidence="1">Multi-pass membrane protein</topology>
    </subcellularLocation>
</comment>
<dbReference type="GO" id="GO:0016020">
    <property type="term" value="C:membrane"/>
    <property type="evidence" value="ECO:0007669"/>
    <property type="project" value="UniProtKB-SubCell"/>
</dbReference>
<keyword evidence="3 6" id="KW-0812">Transmembrane</keyword>
<dbReference type="InterPro" id="IPR002524">
    <property type="entry name" value="Cation_efflux"/>
</dbReference>
<dbReference type="Gene3D" id="1.20.1510.10">
    <property type="entry name" value="Cation efflux protein transmembrane domain"/>
    <property type="match status" value="1"/>
</dbReference>
<evidence type="ECO:0000256" key="3">
    <source>
        <dbReference type="ARBA" id="ARBA00022692"/>
    </source>
</evidence>
<protein>
    <submittedName>
        <fullName evidence="8">Mitochondrial metal transporter</fullName>
    </submittedName>
</protein>
<evidence type="ECO:0000256" key="1">
    <source>
        <dbReference type="ARBA" id="ARBA00004141"/>
    </source>
</evidence>
<dbReference type="InterPro" id="IPR058533">
    <property type="entry name" value="Cation_efflux_TM"/>
</dbReference>
<dbReference type="Proteomes" id="UP001140453">
    <property type="component" value="Unassembled WGS sequence"/>
</dbReference>
<feature type="transmembrane region" description="Helical" evidence="6">
    <location>
        <begin position="35"/>
        <end position="54"/>
    </location>
</feature>
<dbReference type="InterPro" id="IPR027469">
    <property type="entry name" value="Cation_efflux_TMD_sf"/>
</dbReference>
<proteinExistence type="predicted"/>
<keyword evidence="2" id="KW-0813">Transport</keyword>
<dbReference type="NCBIfam" id="TIGR01297">
    <property type="entry name" value="CDF"/>
    <property type="match status" value="1"/>
</dbReference>
<evidence type="ECO:0000256" key="2">
    <source>
        <dbReference type="ARBA" id="ARBA00022448"/>
    </source>
</evidence>
<keyword evidence="4 6" id="KW-1133">Transmembrane helix</keyword>
<dbReference type="PANTHER" id="PTHR43840:SF15">
    <property type="entry name" value="MITOCHONDRIAL METAL TRANSPORTER 1-RELATED"/>
    <property type="match status" value="1"/>
</dbReference>
<feature type="transmembrane region" description="Helical" evidence="6">
    <location>
        <begin position="66"/>
        <end position="83"/>
    </location>
</feature>
<dbReference type="AlphaFoldDB" id="A0A9W8Z2H2"/>
<dbReference type="OrthoDB" id="435980at2759"/>
<accession>A0A9W8Z2H2</accession>
<keyword evidence="9" id="KW-1185">Reference proteome</keyword>
<evidence type="ECO:0000313" key="9">
    <source>
        <dbReference type="Proteomes" id="UP001140453"/>
    </source>
</evidence>
<dbReference type="GO" id="GO:0030003">
    <property type="term" value="P:intracellular monoatomic cation homeostasis"/>
    <property type="evidence" value="ECO:0007669"/>
    <property type="project" value="UniProtKB-ARBA"/>
</dbReference>
<dbReference type="SUPFAM" id="SSF161111">
    <property type="entry name" value="Cation efflux protein transmembrane domain-like"/>
    <property type="match status" value="1"/>
</dbReference>
<dbReference type="EMBL" id="JAPEVB010000001">
    <property type="protein sequence ID" value="KAJ4397434.1"/>
    <property type="molecule type" value="Genomic_DNA"/>
</dbReference>
<organism evidence="8 9">
    <name type="scientific">Gnomoniopsis smithogilvyi</name>
    <dbReference type="NCBI Taxonomy" id="1191159"/>
    <lineage>
        <taxon>Eukaryota</taxon>
        <taxon>Fungi</taxon>
        <taxon>Dikarya</taxon>
        <taxon>Ascomycota</taxon>
        <taxon>Pezizomycotina</taxon>
        <taxon>Sordariomycetes</taxon>
        <taxon>Sordariomycetidae</taxon>
        <taxon>Diaporthales</taxon>
        <taxon>Gnomoniaceae</taxon>
        <taxon>Gnomoniopsis</taxon>
    </lineage>
</organism>
<feature type="transmembrane region" description="Helical" evidence="6">
    <location>
        <begin position="95"/>
        <end position="118"/>
    </location>
</feature>
<feature type="domain" description="Cation efflux protein transmembrane" evidence="7">
    <location>
        <begin position="35"/>
        <end position="240"/>
    </location>
</feature>
<feature type="transmembrane region" description="Helical" evidence="6">
    <location>
        <begin position="189"/>
        <end position="206"/>
    </location>
</feature>
<name>A0A9W8Z2H2_9PEZI</name>
<dbReference type="Pfam" id="PF01545">
    <property type="entry name" value="Cation_efflux"/>
    <property type="match status" value="1"/>
</dbReference>
<keyword evidence="5 6" id="KW-0472">Membrane</keyword>
<evidence type="ECO:0000259" key="7">
    <source>
        <dbReference type="Pfam" id="PF01545"/>
    </source>
</evidence>
<evidence type="ECO:0000313" key="8">
    <source>
        <dbReference type="EMBL" id="KAJ4397434.1"/>
    </source>
</evidence>
<evidence type="ECO:0000256" key="4">
    <source>
        <dbReference type="ARBA" id="ARBA00022989"/>
    </source>
</evidence>
<dbReference type="InterPro" id="IPR050291">
    <property type="entry name" value="CDF_Transporter"/>
</dbReference>
<comment type="caution">
    <text evidence="8">The sequence shown here is derived from an EMBL/GenBank/DDBJ whole genome shotgun (WGS) entry which is preliminary data.</text>
</comment>
<evidence type="ECO:0000256" key="6">
    <source>
        <dbReference type="SAM" id="Phobius"/>
    </source>
</evidence>
<gene>
    <name evidence="8" type="primary">MMT2_1</name>
    <name evidence="8" type="ORF">N0V93_001662</name>
</gene>
<reference evidence="8" key="1">
    <citation type="submission" date="2022-10" db="EMBL/GenBank/DDBJ databases">
        <title>Tapping the CABI collections for fungal endophytes: first genome assemblies for Collariella, Neodidymelliopsis, Ascochyta clinopodiicola, Didymella pomorum, Didymosphaeria variabile, Neocosmospora piperis and Neocucurbitaria cava.</title>
        <authorList>
            <person name="Hill R."/>
        </authorList>
    </citation>
    <scope>NUCLEOTIDE SEQUENCE</scope>
    <source>
        <strain evidence="8">IMI 355082</strain>
    </source>
</reference>
<dbReference type="GO" id="GO:0098771">
    <property type="term" value="P:inorganic ion homeostasis"/>
    <property type="evidence" value="ECO:0007669"/>
    <property type="project" value="UniProtKB-ARBA"/>
</dbReference>
<dbReference type="GO" id="GO:0008324">
    <property type="term" value="F:monoatomic cation transmembrane transporter activity"/>
    <property type="evidence" value="ECO:0007669"/>
    <property type="project" value="InterPro"/>
</dbReference>
<feature type="transmembrane region" description="Helical" evidence="6">
    <location>
        <begin position="149"/>
        <end position="168"/>
    </location>
</feature>